<evidence type="ECO:0000313" key="2">
    <source>
        <dbReference type="Proteomes" id="UP000002899"/>
    </source>
</evidence>
<evidence type="ECO:0000313" key="1">
    <source>
        <dbReference type="EMBL" id="CCF73711.1"/>
    </source>
</evidence>
<dbReference type="RefSeq" id="XP_012648320.1">
    <property type="nucleotide sequence ID" value="XM_012792866.1"/>
</dbReference>
<sequence length="112" mass="13247">MSSIFLGTARVRQLAFSKPIRLLCGVLNITFHSENTLLREFHRNFVPRLLKNNDFTFNSNIIKEGQESIRLSYGSKDHFINLNFYQFPHQILQRILDIDNYERERNDSQTAN</sequence>
<accession>I7IGE3</accession>
<dbReference type="OrthoDB" id="436298at2759"/>
<keyword evidence="2" id="KW-1185">Reference proteome</keyword>
<dbReference type="Proteomes" id="UP000002899">
    <property type="component" value="Chromosome II"/>
</dbReference>
<proteinExistence type="predicted"/>
<dbReference type="KEGG" id="bmic:BMR1_02g02785"/>
<dbReference type="EMBL" id="FO082872">
    <property type="protein sequence ID" value="CCF73711.1"/>
    <property type="molecule type" value="Genomic_DNA"/>
</dbReference>
<reference evidence="1 2" key="1">
    <citation type="journal article" date="2012" name="Nucleic Acids Res.">
        <title>Sequencing of the smallest Apicomplexan genome from the human pathogen Babesia microti.</title>
        <authorList>
            <person name="Cornillot E."/>
            <person name="Hadj-Kaddour K."/>
            <person name="Dassouli A."/>
            <person name="Noel B."/>
            <person name="Ranwez V."/>
            <person name="Vacherie B."/>
            <person name="Augagneur Y."/>
            <person name="Bres V."/>
            <person name="Duclos A."/>
            <person name="Randazzo S."/>
            <person name="Carcy B."/>
            <person name="Debierre-Grockiego F."/>
            <person name="Delbecq S."/>
            <person name="Moubri-Menage K."/>
            <person name="Shams-Eldin H."/>
            <person name="Usmani-Brown S."/>
            <person name="Bringaud F."/>
            <person name="Wincker P."/>
            <person name="Vivares C.P."/>
            <person name="Schwarz R.T."/>
            <person name="Schetters T.P."/>
            <person name="Krause P.J."/>
            <person name="Gorenflot A."/>
            <person name="Berry V."/>
            <person name="Barbe V."/>
            <person name="Ben Mamoun C."/>
        </authorList>
    </citation>
    <scope>NUCLEOTIDE SEQUENCE [LARGE SCALE GENOMIC DNA]</scope>
    <source>
        <strain evidence="1 2">RI</strain>
    </source>
</reference>
<organism evidence="1 2">
    <name type="scientific">Babesia microti (strain RI)</name>
    <dbReference type="NCBI Taxonomy" id="1133968"/>
    <lineage>
        <taxon>Eukaryota</taxon>
        <taxon>Sar</taxon>
        <taxon>Alveolata</taxon>
        <taxon>Apicomplexa</taxon>
        <taxon>Aconoidasida</taxon>
        <taxon>Piroplasmida</taxon>
        <taxon>Babesiidae</taxon>
        <taxon>Babesia</taxon>
    </lineage>
</organism>
<reference evidence="1 2" key="2">
    <citation type="journal article" date="2013" name="PLoS ONE">
        <title>Whole genome mapping and re-organization of the nuclear and mitochondrial genomes of Babesia microti isolates.</title>
        <authorList>
            <person name="Cornillot E."/>
            <person name="Dassouli A."/>
            <person name="Garg A."/>
            <person name="Pachikara N."/>
            <person name="Randazzo S."/>
            <person name="Depoix D."/>
            <person name="Carcy B."/>
            <person name="Delbecq S."/>
            <person name="Frutos R."/>
            <person name="Silva J.C."/>
            <person name="Sutton R."/>
            <person name="Krause P.J."/>
            <person name="Mamoun C.B."/>
        </authorList>
    </citation>
    <scope>NUCLEOTIDE SEQUENCE [LARGE SCALE GENOMIC DNA]</scope>
    <source>
        <strain evidence="1 2">RI</strain>
    </source>
</reference>
<protein>
    <submittedName>
        <fullName evidence="1">Uncharacterized protein</fullName>
    </submittedName>
</protein>
<dbReference type="GeneID" id="24424339"/>
<reference evidence="1 2" key="3">
    <citation type="journal article" date="2016" name="Sci. Rep.">
        <title>Genome-wide diversity and gene expression profiling of Babesia microti isolates identify polymorphic genes that mediate host-pathogen interactions.</title>
        <authorList>
            <person name="Silva J.C."/>
            <person name="Cornillot E."/>
            <person name="McCracken C."/>
            <person name="Usmani-Brown S."/>
            <person name="Dwivedi A."/>
            <person name="Ifeonu O.O."/>
            <person name="Crabtree J."/>
            <person name="Gotia H.T."/>
            <person name="Virji A.Z."/>
            <person name="Reynes C."/>
            <person name="Colinge J."/>
            <person name="Kumar V."/>
            <person name="Lawres L."/>
            <person name="Pazzi J.E."/>
            <person name="Pablo J.V."/>
            <person name="Hung C."/>
            <person name="Brancato J."/>
            <person name="Kumari P."/>
            <person name="Orvis J."/>
            <person name="Tretina K."/>
            <person name="Chibucos M."/>
            <person name="Ott S."/>
            <person name="Sadzewicz L."/>
            <person name="Sengamalay N."/>
            <person name="Shetty A.C."/>
            <person name="Su Q."/>
            <person name="Tallon L."/>
            <person name="Fraser C.M."/>
            <person name="Frutos R."/>
            <person name="Molina D.M."/>
            <person name="Krause P.J."/>
            <person name="Ben Mamoun C."/>
        </authorList>
    </citation>
    <scope>NUCLEOTIDE SEQUENCE [LARGE SCALE GENOMIC DNA]</scope>
    <source>
        <strain evidence="1 2">RI</strain>
    </source>
</reference>
<dbReference type="AlphaFoldDB" id="I7IGE3"/>
<name>I7IGE3_BABMR</name>
<dbReference type="VEuPathDB" id="PiroplasmaDB:BMR1_02g02785"/>